<keyword evidence="4" id="KW-1185">Reference proteome</keyword>
<evidence type="ECO:0000313" key="4">
    <source>
        <dbReference type="Proteomes" id="UP001362999"/>
    </source>
</evidence>
<feature type="transmembrane region" description="Helical" evidence="2">
    <location>
        <begin position="1062"/>
        <end position="1084"/>
    </location>
</feature>
<evidence type="ECO:0000256" key="2">
    <source>
        <dbReference type="SAM" id="Phobius"/>
    </source>
</evidence>
<dbReference type="EMBL" id="JAWWNJ010000134">
    <property type="protein sequence ID" value="KAK6984883.1"/>
    <property type="molecule type" value="Genomic_DNA"/>
</dbReference>
<evidence type="ECO:0000256" key="1">
    <source>
        <dbReference type="SAM" id="MobiDB-lite"/>
    </source>
</evidence>
<organism evidence="3 4">
    <name type="scientific">Favolaschia claudopus</name>
    <dbReference type="NCBI Taxonomy" id="2862362"/>
    <lineage>
        <taxon>Eukaryota</taxon>
        <taxon>Fungi</taxon>
        <taxon>Dikarya</taxon>
        <taxon>Basidiomycota</taxon>
        <taxon>Agaricomycotina</taxon>
        <taxon>Agaricomycetes</taxon>
        <taxon>Agaricomycetidae</taxon>
        <taxon>Agaricales</taxon>
        <taxon>Marasmiineae</taxon>
        <taxon>Mycenaceae</taxon>
        <taxon>Favolaschia</taxon>
    </lineage>
</organism>
<keyword evidence="2" id="KW-0472">Membrane</keyword>
<comment type="caution">
    <text evidence="3">The sequence shown here is derived from an EMBL/GenBank/DDBJ whole genome shotgun (WGS) entry which is preliminary data.</text>
</comment>
<sequence length="1180" mass="127981">MSIPPSLTCRVDSRLQYDYSASSPAHWSLGAIDGEIRDELSLQLYFIQGSTVIWLRQFDLSSTNAVPDWIVTDTAFPAAPVSLHTIVLPLGVDIVIVVSDVGDVWFLKRTESAGSGLPPHWKNMGKPDVDPEKYRTIDARPFLDKNGTLLVAALISSKEPIGGEFETNFYLIRPDDDKPKWEIDTAVDISNFVIKEFIPHAIFGSTSNNSNYGFLVSGDDVAANSPGIAILTGGTPVLSTTPIAKGAYDSLSFVRYPFLNTPVVIFALDSSTRTATAFSYSGGDYYNKTEVFPNVPLRQIQSVLRANTDVKPYTIEIFAVSDADQILHSSSEPFDQQTFHADSSLRLRRRTPIAINTQSMFLASSPAGFVAMMIVNKDGSWSKMTQDSDTTTWNSQVISEPALENVEKQRVYYTEIALEDENYIPAIGVPYELGCNQYATIVVNGCAVAINPFKQYRSYSNGMGKVTITIPASSLAVPTLTFTANKYAQGRELDIQGMMGTRRLFSTITPQQLKDATNQETGNKVLQASDPELKSLAATLNGLMNASGPLPASSDLDSAMVGGRAMLSSEVAFLRASHEPSLGYISGGIARHGFRVHFGDDDSENRLRFESFQGELPIAADGDPAPLPLDIPWGDLFLSIQEKFYLIVTITVKAVANGVKVTLDLVSDGVSYVWDGVVRFIRQVFDVVEAAFAKVRCVFADLFGWFAELLDWKEVTRTADIFKGYVSNFPTVCQEMINNVLPLATSKFFNDCADKVNESVDTTETKVGDEKLGKYDTAGASPAATEEEKKKDPLQVYNTLPSSVTWLQSKFFDSADGLGLKPVDTSLDTLTNLTTVVENSLLEFYSPDIKKAFEAFITLIQSFVLRKDMDNVTITTLLDNIKDGLKLVLKNMSAVVTAITNLVKEAAKSLLDLLRAPLWPSGIGAIFKDMFSIDLTIENAMCYAIAVPFTIMHKIIVGCYPSQTNVSSSASVSKTTRPSTIKRSPILWRGILAIIQTGPDMMLDLMGIGAALGNLGAAQGGLTKISAVPKAIINGSSMLIPMIDIWLLDPITMFQSGSPRKMVAASIPTITLSCTAAWFALTRLQRGPRGSLPGQIFLFTSGLLGIGAAVWYVVEVGADKVELVAAQFLRPLSPVVKILRAAVDATKQPKIAIAIGATMLVVDGVSGVAGGTAMILAGKD</sequence>
<accession>A0AAV9ZL13</accession>
<keyword evidence="2" id="KW-1133">Transmembrane helix</keyword>
<feature type="region of interest" description="Disordered" evidence="1">
    <location>
        <begin position="773"/>
        <end position="792"/>
    </location>
</feature>
<gene>
    <name evidence="3" type="ORF">R3P38DRAFT_3451867</name>
</gene>
<proteinExistence type="predicted"/>
<name>A0AAV9ZL13_9AGAR</name>
<reference evidence="3 4" key="1">
    <citation type="journal article" date="2024" name="J Genomics">
        <title>Draft genome sequencing and assembly of Favolaschia claudopus CIRM-BRFM 2984 isolated from oak limbs.</title>
        <authorList>
            <person name="Navarro D."/>
            <person name="Drula E."/>
            <person name="Chaduli D."/>
            <person name="Cazenave R."/>
            <person name="Ahrendt S."/>
            <person name="Wang J."/>
            <person name="Lipzen A."/>
            <person name="Daum C."/>
            <person name="Barry K."/>
            <person name="Grigoriev I.V."/>
            <person name="Favel A."/>
            <person name="Rosso M.N."/>
            <person name="Martin F."/>
        </authorList>
    </citation>
    <scope>NUCLEOTIDE SEQUENCE [LARGE SCALE GENOMIC DNA]</scope>
    <source>
        <strain evidence="3 4">CIRM-BRFM 2984</strain>
    </source>
</reference>
<keyword evidence="2" id="KW-0812">Transmembrane</keyword>
<dbReference type="Proteomes" id="UP001362999">
    <property type="component" value="Unassembled WGS sequence"/>
</dbReference>
<protein>
    <submittedName>
        <fullName evidence="3">Uncharacterized protein</fullName>
    </submittedName>
</protein>
<feature type="transmembrane region" description="Helical" evidence="2">
    <location>
        <begin position="1151"/>
        <end position="1177"/>
    </location>
</feature>
<evidence type="ECO:0000313" key="3">
    <source>
        <dbReference type="EMBL" id="KAK6984883.1"/>
    </source>
</evidence>
<feature type="transmembrane region" description="Helical" evidence="2">
    <location>
        <begin position="1096"/>
        <end position="1114"/>
    </location>
</feature>
<dbReference type="AlphaFoldDB" id="A0AAV9ZL13"/>